<dbReference type="eggNOG" id="COG0594">
    <property type="taxonomic scope" value="Bacteria"/>
</dbReference>
<comment type="catalytic activity">
    <reaction evidence="7">
        <text>Endonucleolytic cleavage of RNA, removing 5'-extranucleotides from tRNA precursor.</text>
        <dbReference type="EC" id="3.1.26.5"/>
    </reaction>
</comment>
<dbReference type="GO" id="GO:0004526">
    <property type="term" value="F:ribonuclease P activity"/>
    <property type="evidence" value="ECO:0007669"/>
    <property type="project" value="UniProtKB-UniRule"/>
</dbReference>
<proteinExistence type="inferred from homology"/>
<protein>
    <recommendedName>
        <fullName evidence="7 8">Ribonuclease P protein component</fullName>
        <shortName evidence="7">RNase P protein</shortName>
        <shortName evidence="7">RNaseP protein</shortName>
        <ecNumber evidence="7 8">3.1.26.5</ecNumber>
    </recommendedName>
    <alternativeName>
        <fullName evidence="7">Protein C5</fullName>
    </alternativeName>
</protein>
<reference evidence="9 10" key="1">
    <citation type="journal article" date="2013" name="Genome Biol. Evol.">
        <title>Genome evolution and phylogenomic analysis of candidatus kinetoplastibacterium, the betaproteobacterial endosymbionts of strigomonas and angomonas.</title>
        <authorList>
            <person name="Alves J.M."/>
            <person name="Serrano M.G."/>
            <person name="Maia da Silva F."/>
            <person name="Voegtly L.J."/>
            <person name="Matveyev A.V."/>
            <person name="Teixeira M.M."/>
            <person name="Camargo E.P."/>
            <person name="Buck G.A."/>
        </authorList>
    </citation>
    <scope>NUCLEOTIDE SEQUENCE [LARGE SCALE GENOMIC DNA]</scope>
    <source>
        <strain evidence="9 10">TCC219</strain>
    </source>
</reference>
<dbReference type="EC" id="3.1.26.5" evidence="7 8"/>
<dbReference type="Gene3D" id="3.30.230.10">
    <property type="match status" value="1"/>
</dbReference>
<comment type="function">
    <text evidence="1 7">RNaseP catalyzes the removal of the 5'-leader sequence from pre-tRNA to produce the mature 5'-terminus. It can also cleave other RNA substrates such as 4.5S RNA. The protein component plays an auxiliary but essential role in vivo by binding to the 5'-leader sequence and broadening the substrate specificity of the ribozyme.</text>
</comment>
<dbReference type="Pfam" id="PF00825">
    <property type="entry name" value="Ribonuclease_P"/>
    <property type="match status" value="1"/>
</dbReference>
<dbReference type="InterPro" id="IPR014721">
    <property type="entry name" value="Ribsml_uS5_D2-typ_fold_subgr"/>
</dbReference>
<evidence type="ECO:0000313" key="10">
    <source>
        <dbReference type="Proteomes" id="UP000011658"/>
    </source>
</evidence>
<dbReference type="EMBL" id="CP003806">
    <property type="protein sequence ID" value="AGF49452.1"/>
    <property type="molecule type" value="Genomic_DNA"/>
</dbReference>
<keyword evidence="6 7" id="KW-0694">RNA-binding</keyword>
<keyword evidence="3 7" id="KW-0540">Nuclease</keyword>
<dbReference type="InterPro" id="IPR020539">
    <property type="entry name" value="RNase_P_CS"/>
</dbReference>
<dbReference type="AlphaFoldDB" id="M1LV77"/>
<dbReference type="InterPro" id="IPR000100">
    <property type="entry name" value="RNase_P"/>
</dbReference>
<dbReference type="OrthoDB" id="398329at2"/>
<dbReference type="PATRIC" id="fig|1208921.3.peg.743"/>
<gene>
    <name evidence="7" type="primary">rnpA</name>
    <name evidence="9" type="ORF">ST1E_0221</name>
</gene>
<keyword evidence="4 7" id="KW-0255">Endonuclease</keyword>
<keyword evidence="2 7" id="KW-0819">tRNA processing</keyword>
<dbReference type="PROSITE" id="PS00648">
    <property type="entry name" value="RIBONUCLEASE_P"/>
    <property type="match status" value="1"/>
</dbReference>
<name>M1LV77_9PROT</name>
<dbReference type="PANTHER" id="PTHR33992">
    <property type="entry name" value="RIBONUCLEASE P PROTEIN COMPONENT"/>
    <property type="match status" value="1"/>
</dbReference>
<keyword evidence="10" id="KW-1185">Reference proteome</keyword>
<dbReference type="SUPFAM" id="SSF54211">
    <property type="entry name" value="Ribosomal protein S5 domain 2-like"/>
    <property type="match status" value="1"/>
</dbReference>
<keyword evidence="5 7" id="KW-0378">Hydrolase</keyword>
<sequence>MRVENKRAKFPTEARLHSHSEFQAVLNGKILSRGIFFSVKAADPVCAIKKSQSNSRLGLVFSKKFAHKAVVRNLIKRIIRESFRKNRHIMPINDYVVRLHSKITITSLIEIKKIAAIEINNHFYKISRCKTY</sequence>
<dbReference type="GO" id="GO:0030677">
    <property type="term" value="C:ribonuclease P complex"/>
    <property type="evidence" value="ECO:0007669"/>
    <property type="project" value="TreeGrafter"/>
</dbReference>
<evidence type="ECO:0000256" key="3">
    <source>
        <dbReference type="ARBA" id="ARBA00022722"/>
    </source>
</evidence>
<evidence type="ECO:0000256" key="8">
    <source>
        <dbReference type="NCBIfam" id="TIGR00188"/>
    </source>
</evidence>
<evidence type="ECO:0000256" key="2">
    <source>
        <dbReference type="ARBA" id="ARBA00022694"/>
    </source>
</evidence>
<evidence type="ECO:0000256" key="5">
    <source>
        <dbReference type="ARBA" id="ARBA00022801"/>
    </source>
</evidence>
<dbReference type="NCBIfam" id="TIGR00188">
    <property type="entry name" value="rnpA"/>
    <property type="match status" value="1"/>
</dbReference>
<organism evidence="9 10">
    <name type="scientific">Candidatus Kinetoplastidibacterium galati TCC219</name>
    <dbReference type="NCBI Taxonomy" id="1208921"/>
    <lineage>
        <taxon>Bacteria</taxon>
        <taxon>Pseudomonadati</taxon>
        <taxon>Pseudomonadota</taxon>
        <taxon>Betaproteobacteria</taxon>
        <taxon>Candidatus Kinetoplastidibacterium</taxon>
    </lineage>
</organism>
<comment type="subunit">
    <text evidence="7">Consists of a catalytic RNA component (M1 or rnpB) and a protein subunit.</text>
</comment>
<dbReference type="STRING" id="1208921.ST1E_0221"/>
<dbReference type="HAMAP" id="MF_00227">
    <property type="entry name" value="RNase_P"/>
    <property type="match status" value="1"/>
</dbReference>
<evidence type="ECO:0000256" key="1">
    <source>
        <dbReference type="ARBA" id="ARBA00002663"/>
    </source>
</evidence>
<evidence type="ECO:0000256" key="4">
    <source>
        <dbReference type="ARBA" id="ARBA00022759"/>
    </source>
</evidence>
<dbReference type="InterPro" id="IPR020568">
    <property type="entry name" value="Ribosomal_Su5_D2-typ_SF"/>
</dbReference>
<dbReference type="KEGG" id="kga:ST1E_0221"/>
<dbReference type="RefSeq" id="WP_015389935.1">
    <property type="nucleotide sequence ID" value="NC_020284.1"/>
</dbReference>
<dbReference type="Proteomes" id="UP000011658">
    <property type="component" value="Chromosome"/>
</dbReference>
<dbReference type="GO" id="GO:0000049">
    <property type="term" value="F:tRNA binding"/>
    <property type="evidence" value="ECO:0007669"/>
    <property type="project" value="UniProtKB-UniRule"/>
</dbReference>
<dbReference type="GO" id="GO:0042781">
    <property type="term" value="F:3'-tRNA processing endoribonuclease activity"/>
    <property type="evidence" value="ECO:0007669"/>
    <property type="project" value="TreeGrafter"/>
</dbReference>
<evidence type="ECO:0000313" key="9">
    <source>
        <dbReference type="EMBL" id="AGF49452.1"/>
    </source>
</evidence>
<comment type="similarity">
    <text evidence="7">Belongs to the RnpA family.</text>
</comment>
<dbReference type="GO" id="GO:0001682">
    <property type="term" value="P:tRNA 5'-leader removal"/>
    <property type="evidence" value="ECO:0007669"/>
    <property type="project" value="UniProtKB-UniRule"/>
</dbReference>
<evidence type="ECO:0000256" key="6">
    <source>
        <dbReference type="ARBA" id="ARBA00022884"/>
    </source>
</evidence>
<dbReference type="PANTHER" id="PTHR33992:SF1">
    <property type="entry name" value="RIBONUCLEASE P PROTEIN COMPONENT"/>
    <property type="match status" value="1"/>
</dbReference>
<accession>M1LV77</accession>
<dbReference type="HOGENOM" id="CLU_117179_11_1_4"/>
<evidence type="ECO:0000256" key="7">
    <source>
        <dbReference type="HAMAP-Rule" id="MF_00227"/>
    </source>
</evidence>